<comment type="subcellular location">
    <subcellularLocation>
        <location evidence="1 10">Cell membrane</location>
        <topology evidence="1 10">Multi-pass membrane protein</topology>
    </subcellularLocation>
</comment>
<name>A0A934SV10_9MICO</name>
<feature type="binding site" evidence="10">
    <location>
        <position position="83"/>
    </location>
    <ligand>
        <name>Na(+)</name>
        <dbReference type="ChEBI" id="CHEBI:29101"/>
        <note>structural</note>
    </ligand>
</feature>
<dbReference type="GO" id="GO:0046872">
    <property type="term" value="F:metal ion binding"/>
    <property type="evidence" value="ECO:0007669"/>
    <property type="project" value="UniProtKB-KW"/>
</dbReference>
<dbReference type="InterPro" id="IPR003691">
    <property type="entry name" value="FluC"/>
</dbReference>
<keyword evidence="4 10" id="KW-1133">Transmembrane helix</keyword>
<evidence type="ECO:0000256" key="9">
    <source>
        <dbReference type="ARBA" id="ARBA00049940"/>
    </source>
</evidence>
<comment type="function">
    <text evidence="9 10">Fluoride-specific ion channel. Important for reducing fluoride concentration in the cell, thus reducing its toxicity.</text>
</comment>
<dbReference type="GO" id="GO:0062054">
    <property type="term" value="F:fluoride channel activity"/>
    <property type="evidence" value="ECO:0007669"/>
    <property type="project" value="UniProtKB-UniRule"/>
</dbReference>
<gene>
    <name evidence="10" type="primary">fluC</name>
    <name evidence="10" type="synonym">crcB</name>
    <name evidence="11" type="ORF">IV501_12920</name>
</gene>
<evidence type="ECO:0000313" key="11">
    <source>
        <dbReference type="EMBL" id="MBK4348539.1"/>
    </source>
</evidence>
<evidence type="ECO:0000256" key="5">
    <source>
        <dbReference type="ARBA" id="ARBA00023136"/>
    </source>
</evidence>
<comment type="similarity">
    <text evidence="7 10">Belongs to the fluoride channel Fluc/FEX (TC 1.A.43) family.</text>
</comment>
<accession>A0A934SV10</accession>
<feature type="transmembrane region" description="Helical" evidence="10">
    <location>
        <begin position="7"/>
        <end position="27"/>
    </location>
</feature>
<comment type="caution">
    <text evidence="11">The sequence shown here is derived from an EMBL/GenBank/DDBJ whole genome shotgun (WGS) entry which is preliminary data.</text>
</comment>
<keyword evidence="2 10" id="KW-1003">Cell membrane</keyword>
<dbReference type="PANTHER" id="PTHR28259">
    <property type="entry name" value="FLUORIDE EXPORT PROTEIN 1-RELATED"/>
    <property type="match status" value="1"/>
</dbReference>
<evidence type="ECO:0000256" key="1">
    <source>
        <dbReference type="ARBA" id="ARBA00004651"/>
    </source>
</evidence>
<keyword evidence="10" id="KW-0915">Sodium</keyword>
<evidence type="ECO:0000313" key="12">
    <source>
        <dbReference type="Proteomes" id="UP000636458"/>
    </source>
</evidence>
<comment type="activity regulation">
    <text evidence="10">Na(+) is not transported, but it plays an essential structural role and its presence is essential for fluoride channel function.</text>
</comment>
<keyword evidence="10" id="KW-0813">Transport</keyword>
<dbReference type="GO" id="GO:0140114">
    <property type="term" value="P:cellular detoxification of fluoride"/>
    <property type="evidence" value="ECO:0007669"/>
    <property type="project" value="UniProtKB-UniRule"/>
</dbReference>
<protein>
    <recommendedName>
        <fullName evidence="10">Fluoride-specific ion channel FluC</fullName>
    </recommendedName>
</protein>
<keyword evidence="6 10" id="KW-0407">Ion channel</keyword>
<evidence type="ECO:0000256" key="8">
    <source>
        <dbReference type="ARBA" id="ARBA00035585"/>
    </source>
</evidence>
<organism evidence="11 12">
    <name type="scientific">Lacisediminihabitans changchengi</name>
    <dbReference type="NCBI Taxonomy" id="2787634"/>
    <lineage>
        <taxon>Bacteria</taxon>
        <taxon>Bacillati</taxon>
        <taxon>Actinomycetota</taxon>
        <taxon>Actinomycetes</taxon>
        <taxon>Micrococcales</taxon>
        <taxon>Microbacteriaceae</taxon>
        <taxon>Lacisediminihabitans</taxon>
    </lineage>
</organism>
<keyword evidence="10" id="KW-0406">Ion transport</keyword>
<feature type="transmembrane region" description="Helical" evidence="10">
    <location>
        <begin position="39"/>
        <end position="62"/>
    </location>
</feature>
<evidence type="ECO:0000256" key="4">
    <source>
        <dbReference type="ARBA" id="ARBA00022989"/>
    </source>
</evidence>
<dbReference type="EMBL" id="JAEPES010000004">
    <property type="protein sequence ID" value="MBK4348539.1"/>
    <property type="molecule type" value="Genomic_DNA"/>
</dbReference>
<comment type="catalytic activity">
    <reaction evidence="8">
        <text>fluoride(in) = fluoride(out)</text>
        <dbReference type="Rhea" id="RHEA:76159"/>
        <dbReference type="ChEBI" id="CHEBI:17051"/>
    </reaction>
    <physiologicalReaction direction="left-to-right" evidence="8">
        <dbReference type="Rhea" id="RHEA:76160"/>
    </physiologicalReaction>
</comment>
<keyword evidence="10" id="KW-0479">Metal-binding</keyword>
<evidence type="ECO:0000256" key="2">
    <source>
        <dbReference type="ARBA" id="ARBA00022475"/>
    </source>
</evidence>
<sequence>MSFRLPAADIWAVAAGGVIGSGLRYGIDLIFPFADPVFPWQTLAINVTGAFALALVTGSLWMRPSTPSWVKAGVGTGAIGSYTTFSAFAVSLFSELIAGHWITLVLYLLCTMVLGFAATVLGLRLANRATSDDGRVTR</sequence>
<dbReference type="HAMAP" id="MF_00454">
    <property type="entry name" value="FluC"/>
    <property type="match status" value="1"/>
</dbReference>
<dbReference type="RefSeq" id="WP_200556732.1">
    <property type="nucleotide sequence ID" value="NZ_JAEPES010000004.1"/>
</dbReference>
<dbReference type="AlphaFoldDB" id="A0A934SV10"/>
<reference evidence="11" key="1">
    <citation type="submission" date="2021-01" db="EMBL/GenBank/DDBJ databases">
        <title>Lacisediminihabitans sp. nov. strain G11-30, isolated from Antarctic Soil.</title>
        <authorList>
            <person name="Li J."/>
        </authorList>
    </citation>
    <scope>NUCLEOTIDE SEQUENCE</scope>
    <source>
        <strain evidence="11">G11-30</strain>
    </source>
</reference>
<feature type="transmembrane region" description="Helical" evidence="10">
    <location>
        <begin position="74"/>
        <end position="94"/>
    </location>
</feature>
<keyword evidence="3 10" id="KW-0812">Transmembrane</keyword>
<proteinExistence type="inferred from homology"/>
<dbReference type="Proteomes" id="UP000636458">
    <property type="component" value="Unassembled WGS sequence"/>
</dbReference>
<feature type="transmembrane region" description="Helical" evidence="10">
    <location>
        <begin position="100"/>
        <end position="123"/>
    </location>
</feature>
<evidence type="ECO:0000256" key="6">
    <source>
        <dbReference type="ARBA" id="ARBA00023303"/>
    </source>
</evidence>
<evidence type="ECO:0000256" key="10">
    <source>
        <dbReference type="HAMAP-Rule" id="MF_00454"/>
    </source>
</evidence>
<dbReference type="GO" id="GO:0005886">
    <property type="term" value="C:plasma membrane"/>
    <property type="evidence" value="ECO:0007669"/>
    <property type="project" value="UniProtKB-SubCell"/>
</dbReference>
<dbReference type="Pfam" id="PF02537">
    <property type="entry name" value="CRCB"/>
    <property type="match status" value="1"/>
</dbReference>
<keyword evidence="5 10" id="KW-0472">Membrane</keyword>
<dbReference type="PANTHER" id="PTHR28259:SF1">
    <property type="entry name" value="FLUORIDE EXPORT PROTEIN 1-RELATED"/>
    <property type="match status" value="1"/>
</dbReference>
<evidence type="ECO:0000256" key="3">
    <source>
        <dbReference type="ARBA" id="ARBA00022692"/>
    </source>
</evidence>
<keyword evidence="12" id="KW-1185">Reference proteome</keyword>
<evidence type="ECO:0000256" key="7">
    <source>
        <dbReference type="ARBA" id="ARBA00035120"/>
    </source>
</evidence>
<feature type="binding site" evidence="10">
    <location>
        <position position="80"/>
    </location>
    <ligand>
        <name>Na(+)</name>
        <dbReference type="ChEBI" id="CHEBI:29101"/>
        <note>structural</note>
    </ligand>
</feature>